<name>E6TVY2_EVAC2</name>
<evidence type="ECO:0000256" key="3">
    <source>
        <dbReference type="ARBA" id="ARBA00024344"/>
    </source>
</evidence>
<feature type="compositionally biased region" description="Polar residues" evidence="4">
    <location>
        <begin position="150"/>
        <end position="163"/>
    </location>
</feature>
<dbReference type="AlphaFoldDB" id="E6TVY2"/>
<evidence type="ECO:0000313" key="6">
    <source>
        <dbReference type="Proteomes" id="UP000001401"/>
    </source>
</evidence>
<evidence type="ECO:0000313" key="5">
    <source>
        <dbReference type="EMBL" id="ADU28691.1"/>
    </source>
</evidence>
<keyword evidence="6" id="KW-1185">Reference proteome</keyword>
<dbReference type="HOGENOM" id="CLU_1393869_0_0_9"/>
<dbReference type="KEGG" id="bco:Bcell_0409"/>
<feature type="compositionally biased region" description="Acidic residues" evidence="4">
    <location>
        <begin position="185"/>
        <end position="195"/>
    </location>
</feature>
<feature type="compositionally biased region" description="Low complexity" evidence="4">
    <location>
        <begin position="169"/>
        <end position="180"/>
    </location>
</feature>
<evidence type="ECO:0000256" key="1">
    <source>
        <dbReference type="ARBA" id="ARBA00022969"/>
    </source>
</evidence>
<accession>E6TVY2</accession>
<evidence type="ECO:0000256" key="4">
    <source>
        <dbReference type="SAM" id="MobiDB-lite"/>
    </source>
</evidence>
<dbReference type="eggNOG" id="COG5577">
    <property type="taxonomic scope" value="Bacteria"/>
</dbReference>
<dbReference type="Proteomes" id="UP000001401">
    <property type="component" value="Chromosome"/>
</dbReference>
<gene>
    <name evidence="5" type="ordered locus">Bcell_0409</name>
</gene>
<feature type="compositionally biased region" description="Low complexity" evidence="4">
    <location>
        <begin position="88"/>
        <end position="149"/>
    </location>
</feature>
<evidence type="ECO:0000256" key="2">
    <source>
        <dbReference type="ARBA" id="ARBA00024325"/>
    </source>
</evidence>
<sequence>MNPNQMTEQSVATDLLLSAKTAVRNCAYALTECTSDNVRKTINQQLQQAIVFHENVADYMINKGYYHPYNMNEQIQVDQMAAQSTIQFTQMQQQQQPSQTMSSTTMGTMSQPTQPQQPDSLLPSTSLSMGVTDSQSSSPTSTGLSSYKSNTDSQTGYSSTMSSIEDEYQQSGNQQSKSSQTPVDIDIDVSNEDDH</sequence>
<dbReference type="InterPro" id="IPR012347">
    <property type="entry name" value="Ferritin-like"/>
</dbReference>
<feature type="region of interest" description="Disordered" evidence="4">
    <location>
        <begin position="88"/>
        <end position="195"/>
    </location>
</feature>
<reference evidence="5" key="1">
    <citation type="submission" date="2010-12" db="EMBL/GenBank/DDBJ databases">
        <title>Complete sequence of Bacillus cellulosilyticus DSM 2522.</title>
        <authorList>
            <consortium name="US DOE Joint Genome Institute"/>
            <person name="Lucas S."/>
            <person name="Copeland A."/>
            <person name="Lapidus A."/>
            <person name="Cheng J.-F."/>
            <person name="Bruce D."/>
            <person name="Goodwin L."/>
            <person name="Pitluck S."/>
            <person name="Chertkov O."/>
            <person name="Detter J.C."/>
            <person name="Han C."/>
            <person name="Tapia R."/>
            <person name="Land M."/>
            <person name="Hauser L."/>
            <person name="Jeffries C."/>
            <person name="Kyrpides N."/>
            <person name="Ivanova N."/>
            <person name="Mikhailova N."/>
            <person name="Brumm P."/>
            <person name="Mead D."/>
            <person name="Woyke T."/>
        </authorList>
    </citation>
    <scope>NUCLEOTIDE SEQUENCE [LARGE SCALE GENOMIC DNA]</scope>
    <source>
        <strain evidence="5">DSM 2522</strain>
    </source>
</reference>
<protein>
    <submittedName>
        <fullName evidence="5">Coat F domain protein</fullName>
    </submittedName>
</protein>
<proteinExistence type="inferred from homology"/>
<organism evidence="5 6">
    <name type="scientific">Evansella cellulosilytica (strain ATCC 21833 / DSM 2522 / FERM P-1141 / JCM 9156 / N-4)</name>
    <name type="common">Bacillus cellulosilyticus</name>
    <dbReference type="NCBI Taxonomy" id="649639"/>
    <lineage>
        <taxon>Bacteria</taxon>
        <taxon>Bacillati</taxon>
        <taxon>Bacillota</taxon>
        <taxon>Bacilli</taxon>
        <taxon>Bacillales</taxon>
        <taxon>Bacillaceae</taxon>
        <taxon>Evansella</taxon>
    </lineage>
</organism>
<dbReference type="Gene3D" id="1.20.1260.10">
    <property type="match status" value="1"/>
</dbReference>
<comment type="similarity">
    <text evidence="3">Belongs to the CotF family.</text>
</comment>
<keyword evidence="1" id="KW-0749">Sporulation</keyword>
<dbReference type="EMBL" id="CP002394">
    <property type="protein sequence ID" value="ADU28691.1"/>
    <property type="molecule type" value="Genomic_DNA"/>
</dbReference>
<dbReference type="GO" id="GO:0030435">
    <property type="term" value="P:sporulation resulting in formation of a cellular spore"/>
    <property type="evidence" value="ECO:0007669"/>
    <property type="project" value="UniProtKB-KW"/>
</dbReference>
<dbReference type="PANTHER" id="PTHR39183:SF1">
    <property type="entry name" value="SPORE COAT PROTEIN F-LIKE PROTEIN YHCQ"/>
    <property type="match status" value="1"/>
</dbReference>
<comment type="subcellular location">
    <subcellularLocation>
        <location evidence="2">Spore coat</location>
    </subcellularLocation>
</comment>
<dbReference type="Pfam" id="PF07875">
    <property type="entry name" value="Coat_F"/>
    <property type="match status" value="1"/>
</dbReference>
<dbReference type="InterPro" id="IPR012851">
    <property type="entry name" value="Spore_coat_CotF-like"/>
</dbReference>
<dbReference type="PANTHER" id="PTHR39183">
    <property type="entry name" value="SPORE COAT PROTEIN F-LIKE PROTEIN YHCQ"/>
    <property type="match status" value="1"/>
</dbReference>
<dbReference type="STRING" id="649639.Bcell_0409"/>